<dbReference type="EMBL" id="KZ679686">
    <property type="protein sequence ID" value="PTB51301.1"/>
    <property type="molecule type" value="Genomic_DNA"/>
</dbReference>
<reference evidence="2 3" key="1">
    <citation type="submission" date="2016-07" db="EMBL/GenBank/DDBJ databases">
        <title>Multiple horizontal gene transfer events from other fungi enriched the ability of initially mycotrophic Trichoderma (Ascomycota) to feed on dead plant biomass.</title>
        <authorList>
            <consortium name="DOE Joint Genome Institute"/>
            <person name="Aerts A."/>
            <person name="Atanasova L."/>
            <person name="Chenthamara K."/>
            <person name="Zhang J."/>
            <person name="Grujic M."/>
            <person name="Henrissat B."/>
            <person name="Kuo A."/>
            <person name="Salamov A."/>
            <person name="Lipzen A."/>
            <person name="Labutti K."/>
            <person name="Barry K."/>
            <person name="Miao Y."/>
            <person name="Rahimi M.J."/>
            <person name="Shen Q."/>
            <person name="Grigoriev I.V."/>
            <person name="Kubicek C.P."/>
            <person name="Druzhinina I.S."/>
        </authorList>
    </citation>
    <scope>NUCLEOTIDE SEQUENCE [LARGE SCALE GENOMIC DNA]</scope>
    <source>
        <strain evidence="2 3">CBS 226.95</strain>
    </source>
</reference>
<dbReference type="STRING" id="983964.A0A2T4A2K6"/>
<name>A0A2T4A2K6_TRIHA</name>
<keyword evidence="1" id="KW-0812">Transmembrane</keyword>
<evidence type="ECO:0000313" key="3">
    <source>
        <dbReference type="Proteomes" id="UP000241690"/>
    </source>
</evidence>
<keyword evidence="3" id="KW-1185">Reference proteome</keyword>
<dbReference type="GeneID" id="36628213"/>
<sequence length="374" mass="42081">MELRTLGSSQITSLNDAIIALCNVAEPTKSQFVAFRRFYHEMTHTDEQTGDISIYSGNPGLTSHTAILGAVDMLKSLCNEAAGLEAFQQAAFPDCLPKEREVAARITARLAFMIDPSSRDIYSMLYRIENEDAYPVKWLPNQTFIQFFHAAFPTESVDCWHSNTECTSLMAWSLRKRLGIEIIPTNDLAEHLVYNPKRKTLAVFHQVEWLKAQVRYTADRSLEESIEMSFANGTLPPRLLFETLYTIYEILFPYVTDDESDTLARELTSTYGLNDSSDSAFDPNLIVWDGSLRTAPPSFKLVYWTRRLRNLQAAVDHPPPSNDLVSWVERHTSERTALTVALIGLFLTAAFGLLSVLIGIAQLVVSLEQNKLGS</sequence>
<keyword evidence="1" id="KW-1133">Transmembrane helix</keyword>
<dbReference type="RefSeq" id="XP_024770978.1">
    <property type="nucleotide sequence ID" value="XM_024919644.1"/>
</dbReference>
<organism evidence="2 3">
    <name type="scientific">Trichoderma harzianum CBS 226.95</name>
    <dbReference type="NCBI Taxonomy" id="983964"/>
    <lineage>
        <taxon>Eukaryota</taxon>
        <taxon>Fungi</taxon>
        <taxon>Dikarya</taxon>
        <taxon>Ascomycota</taxon>
        <taxon>Pezizomycotina</taxon>
        <taxon>Sordariomycetes</taxon>
        <taxon>Hypocreomycetidae</taxon>
        <taxon>Hypocreales</taxon>
        <taxon>Hypocreaceae</taxon>
        <taxon>Trichoderma</taxon>
    </lineage>
</organism>
<keyword evidence="1" id="KW-0472">Membrane</keyword>
<evidence type="ECO:0000256" key="1">
    <source>
        <dbReference type="SAM" id="Phobius"/>
    </source>
</evidence>
<evidence type="ECO:0000313" key="2">
    <source>
        <dbReference type="EMBL" id="PTB51301.1"/>
    </source>
</evidence>
<dbReference type="Proteomes" id="UP000241690">
    <property type="component" value="Unassembled WGS sequence"/>
</dbReference>
<proteinExistence type="predicted"/>
<gene>
    <name evidence="2" type="ORF">M431DRAFT_511391</name>
</gene>
<feature type="transmembrane region" description="Helical" evidence="1">
    <location>
        <begin position="340"/>
        <end position="365"/>
    </location>
</feature>
<dbReference type="AlphaFoldDB" id="A0A2T4A2K6"/>
<protein>
    <submittedName>
        <fullName evidence="2">Uncharacterized protein</fullName>
    </submittedName>
</protein>
<accession>A0A2T4A2K6</accession>